<evidence type="ECO:0000313" key="1">
    <source>
        <dbReference type="EMBL" id="CAK6434340.1"/>
    </source>
</evidence>
<gene>
    <name evidence="1" type="ORF">MPIPNATIZW_LOCUS2646</name>
</gene>
<dbReference type="Proteomes" id="UP001314169">
    <property type="component" value="Chromosome 11"/>
</dbReference>
<keyword evidence="2" id="KW-1185">Reference proteome</keyword>
<sequence>MYQRILRGGDFSDFTWLHRPTCVDSEQKPLNPELEKRIVIYYGTTICLPKYTVLYLFIESQSYSFYIRGLAQDYPFCCCSDCSLPSPPLSRAVTFHFSVSQMFMASSSGTTE</sequence>
<organism evidence="1 2">
    <name type="scientific">Pipistrellus nathusii</name>
    <name type="common">Nathusius' pipistrelle</name>
    <dbReference type="NCBI Taxonomy" id="59473"/>
    <lineage>
        <taxon>Eukaryota</taxon>
        <taxon>Metazoa</taxon>
        <taxon>Chordata</taxon>
        <taxon>Craniata</taxon>
        <taxon>Vertebrata</taxon>
        <taxon>Euteleostomi</taxon>
        <taxon>Mammalia</taxon>
        <taxon>Eutheria</taxon>
        <taxon>Laurasiatheria</taxon>
        <taxon>Chiroptera</taxon>
        <taxon>Yangochiroptera</taxon>
        <taxon>Vespertilionidae</taxon>
        <taxon>Pipistrellus</taxon>
    </lineage>
</organism>
<name>A0ABN9Z7M0_PIPNA</name>
<dbReference type="EMBL" id="OY882868">
    <property type="protein sequence ID" value="CAK6434340.1"/>
    <property type="molecule type" value="Genomic_DNA"/>
</dbReference>
<proteinExistence type="predicted"/>
<protein>
    <submittedName>
        <fullName evidence="1">Uncharacterized protein</fullName>
    </submittedName>
</protein>
<accession>A0ABN9Z7M0</accession>
<evidence type="ECO:0000313" key="2">
    <source>
        <dbReference type="Proteomes" id="UP001314169"/>
    </source>
</evidence>
<reference evidence="1" key="1">
    <citation type="submission" date="2023-12" db="EMBL/GenBank/DDBJ databases">
        <authorList>
            <person name="Brown T."/>
        </authorList>
    </citation>
    <scope>NUCLEOTIDE SEQUENCE</scope>
</reference>